<dbReference type="KEGG" id="ohi:H8790_08340"/>
<comment type="similarity">
    <text evidence="6">Belongs to the NAGSA dehydrogenase family. Type 2 subfamily.</text>
</comment>
<dbReference type="HAMAP" id="MF_01110">
    <property type="entry name" value="ArgC_type2"/>
    <property type="match status" value="1"/>
</dbReference>
<name>A0A7G9B1R7_9FIRM</name>
<evidence type="ECO:0000256" key="4">
    <source>
        <dbReference type="ARBA" id="ARBA00022857"/>
    </source>
</evidence>
<evidence type="ECO:0000313" key="9">
    <source>
        <dbReference type="Proteomes" id="UP000515960"/>
    </source>
</evidence>
<dbReference type="Proteomes" id="UP000515960">
    <property type="component" value="Chromosome"/>
</dbReference>
<dbReference type="EC" id="1.2.1.38" evidence="6"/>
<evidence type="ECO:0000256" key="6">
    <source>
        <dbReference type="HAMAP-Rule" id="MF_01110"/>
    </source>
</evidence>
<dbReference type="SUPFAM" id="SSF55347">
    <property type="entry name" value="Glyceraldehyde-3-phosphate dehydrogenase-like, C-terminal domain"/>
    <property type="match status" value="1"/>
</dbReference>
<dbReference type="GO" id="GO:0051287">
    <property type="term" value="F:NAD binding"/>
    <property type="evidence" value="ECO:0007669"/>
    <property type="project" value="InterPro"/>
</dbReference>
<reference evidence="8 9" key="1">
    <citation type="submission" date="2020-08" db="EMBL/GenBank/DDBJ databases">
        <authorList>
            <person name="Liu C."/>
            <person name="Sun Q."/>
        </authorList>
    </citation>
    <scope>NUCLEOTIDE SEQUENCE [LARGE SCALE GENOMIC DNA]</scope>
    <source>
        <strain evidence="8 9">NSJ-62</strain>
    </source>
</reference>
<sequence>MAKVFIDGRAGTTGLRIYERLESREDIELLTLSEEERKDVSCRARMLNSCDVAFLCLPDAASVEAVGLIEHEGVVVLDTSTAHRTAPGWAYGFPELGGSFARGVEKGRRIAVPGCHASGFIALVQPLVEAGLIPASSHLSCHSITGYSGGGKKMIAQYEADGRDALLDAPRQYGLTQQHKHLKEMQAVTGLDTAPIFCPIVSDFYSGMVVTVPLFAQDLAAGKTAADVKACYQANYTGPVVRYCPAADEEGFLSAGALTGKDSMQITVCGNDERMTLIARYDNLGKGASGAAVECLNLVLGVDPTCGLEL</sequence>
<dbReference type="Pfam" id="PF01118">
    <property type="entry name" value="Semialdhyde_dh"/>
    <property type="match status" value="1"/>
</dbReference>
<evidence type="ECO:0000256" key="3">
    <source>
        <dbReference type="ARBA" id="ARBA00022605"/>
    </source>
</evidence>
<evidence type="ECO:0000256" key="2">
    <source>
        <dbReference type="ARBA" id="ARBA00022571"/>
    </source>
</evidence>
<dbReference type="InterPro" id="IPR036291">
    <property type="entry name" value="NAD(P)-bd_dom_sf"/>
</dbReference>
<keyword evidence="1 6" id="KW-0963">Cytoplasm</keyword>
<dbReference type="InterPro" id="IPR058924">
    <property type="entry name" value="AGPR_dimerisation_dom"/>
</dbReference>
<dbReference type="NCBIfam" id="TIGR01851">
    <property type="entry name" value="argC_other"/>
    <property type="match status" value="1"/>
</dbReference>
<dbReference type="CDD" id="cd17896">
    <property type="entry name" value="AGPR_2_N"/>
    <property type="match status" value="1"/>
</dbReference>
<dbReference type="AlphaFoldDB" id="A0A7G9B1R7"/>
<dbReference type="GO" id="GO:0005737">
    <property type="term" value="C:cytoplasm"/>
    <property type="evidence" value="ECO:0007669"/>
    <property type="project" value="UniProtKB-SubCell"/>
</dbReference>
<dbReference type="UniPathway" id="UPA00068">
    <property type="reaction ID" value="UER00108"/>
</dbReference>
<evidence type="ECO:0000313" key="8">
    <source>
        <dbReference type="EMBL" id="QNL43498.1"/>
    </source>
</evidence>
<comment type="pathway">
    <text evidence="6">Amino-acid biosynthesis; L-arginine biosynthesis; N(2)-acetyl-L-ornithine from L-glutamate: step 3/4.</text>
</comment>
<dbReference type="CDD" id="cd23935">
    <property type="entry name" value="AGPR_2_C"/>
    <property type="match status" value="1"/>
</dbReference>
<evidence type="ECO:0000256" key="1">
    <source>
        <dbReference type="ARBA" id="ARBA00022490"/>
    </source>
</evidence>
<keyword evidence="3 6" id="KW-0028">Amino-acid biosynthesis</keyword>
<evidence type="ECO:0000256" key="5">
    <source>
        <dbReference type="ARBA" id="ARBA00023002"/>
    </source>
</evidence>
<dbReference type="PANTHER" id="PTHR32338:SF10">
    <property type="entry name" value="N-ACETYL-GAMMA-GLUTAMYL-PHOSPHATE REDUCTASE, CHLOROPLASTIC-RELATED"/>
    <property type="match status" value="1"/>
</dbReference>
<comment type="subcellular location">
    <subcellularLocation>
        <location evidence="6">Cytoplasm</location>
    </subcellularLocation>
</comment>
<keyword evidence="9" id="KW-1185">Reference proteome</keyword>
<keyword evidence="4 6" id="KW-0521">NADP</keyword>
<dbReference type="GO" id="GO:0003942">
    <property type="term" value="F:N-acetyl-gamma-glutamyl-phosphate reductase activity"/>
    <property type="evidence" value="ECO:0007669"/>
    <property type="project" value="UniProtKB-UniRule"/>
</dbReference>
<evidence type="ECO:0000259" key="7">
    <source>
        <dbReference type="SMART" id="SM00859"/>
    </source>
</evidence>
<dbReference type="InterPro" id="IPR000534">
    <property type="entry name" value="Semialdehyde_DH_NAD-bd"/>
</dbReference>
<feature type="domain" description="Semialdehyde dehydrogenase NAD-binding" evidence="7">
    <location>
        <begin position="3"/>
        <end position="104"/>
    </location>
</feature>
<dbReference type="SUPFAM" id="SSF51735">
    <property type="entry name" value="NAD(P)-binding Rossmann-fold domains"/>
    <property type="match status" value="1"/>
</dbReference>
<dbReference type="PANTHER" id="PTHR32338">
    <property type="entry name" value="N-ACETYL-GAMMA-GLUTAMYL-PHOSPHATE REDUCTASE, CHLOROPLASTIC-RELATED-RELATED"/>
    <property type="match status" value="1"/>
</dbReference>
<dbReference type="SMART" id="SM00859">
    <property type="entry name" value="Semialdhyde_dh"/>
    <property type="match status" value="1"/>
</dbReference>
<dbReference type="Pfam" id="PF22698">
    <property type="entry name" value="Semialdhyde_dhC_1"/>
    <property type="match status" value="1"/>
</dbReference>
<keyword evidence="2 6" id="KW-0055">Arginine biosynthesis</keyword>
<feature type="active site" evidence="6">
    <location>
        <position position="115"/>
    </location>
</feature>
<proteinExistence type="inferred from homology"/>
<gene>
    <name evidence="6 8" type="primary">argC</name>
    <name evidence="8" type="ORF">H8790_08340</name>
</gene>
<accession>A0A7G9B1R7</accession>
<dbReference type="InterPro" id="IPR010136">
    <property type="entry name" value="AGPR_type-2"/>
</dbReference>
<dbReference type="Gene3D" id="3.40.50.720">
    <property type="entry name" value="NAD(P)-binding Rossmann-like Domain"/>
    <property type="match status" value="1"/>
</dbReference>
<dbReference type="InterPro" id="IPR050085">
    <property type="entry name" value="AGPR"/>
</dbReference>
<organism evidence="8 9">
    <name type="scientific">Oscillibacter hominis</name>
    <dbReference type="NCBI Taxonomy" id="2763056"/>
    <lineage>
        <taxon>Bacteria</taxon>
        <taxon>Bacillati</taxon>
        <taxon>Bacillota</taxon>
        <taxon>Clostridia</taxon>
        <taxon>Eubacteriales</taxon>
        <taxon>Oscillospiraceae</taxon>
        <taxon>Oscillibacter</taxon>
    </lineage>
</organism>
<dbReference type="RefSeq" id="WP_187332089.1">
    <property type="nucleotide sequence ID" value="NZ_CP060490.1"/>
</dbReference>
<dbReference type="EMBL" id="CP060490">
    <property type="protein sequence ID" value="QNL43498.1"/>
    <property type="molecule type" value="Genomic_DNA"/>
</dbReference>
<dbReference type="Gene3D" id="3.30.360.10">
    <property type="entry name" value="Dihydrodipicolinate Reductase, domain 2"/>
    <property type="match status" value="1"/>
</dbReference>
<comment type="function">
    <text evidence="6">Catalyzes the NADPH-dependent reduction of N-acetyl-5-glutamyl phosphate to yield N-acetyl-L-glutamate 5-semialdehyde.</text>
</comment>
<keyword evidence="5 6" id="KW-0560">Oxidoreductase</keyword>
<comment type="catalytic activity">
    <reaction evidence="6">
        <text>N-acetyl-L-glutamate 5-semialdehyde + phosphate + NADP(+) = N-acetyl-L-glutamyl 5-phosphate + NADPH + H(+)</text>
        <dbReference type="Rhea" id="RHEA:21588"/>
        <dbReference type="ChEBI" id="CHEBI:15378"/>
        <dbReference type="ChEBI" id="CHEBI:29123"/>
        <dbReference type="ChEBI" id="CHEBI:43474"/>
        <dbReference type="ChEBI" id="CHEBI:57783"/>
        <dbReference type="ChEBI" id="CHEBI:57936"/>
        <dbReference type="ChEBI" id="CHEBI:58349"/>
        <dbReference type="EC" id="1.2.1.38"/>
    </reaction>
</comment>
<protein>
    <recommendedName>
        <fullName evidence="6">N-acetyl-gamma-glutamyl-phosphate reductase</fullName>
        <shortName evidence="6">AGPR</shortName>
        <ecNumber evidence="6">1.2.1.38</ecNumber>
    </recommendedName>
    <alternativeName>
        <fullName evidence="6">N-acetyl-glutamate semialdehyde dehydrogenase</fullName>
        <shortName evidence="6">NAGSA dehydrogenase</shortName>
    </alternativeName>
</protein>
<dbReference type="GO" id="GO:0006526">
    <property type="term" value="P:L-arginine biosynthetic process"/>
    <property type="evidence" value="ECO:0007669"/>
    <property type="project" value="UniProtKB-UniRule"/>
</dbReference>